<dbReference type="GO" id="GO:0005525">
    <property type="term" value="F:GTP binding"/>
    <property type="evidence" value="ECO:0007669"/>
    <property type="project" value="InterPro"/>
</dbReference>
<dbReference type="Proteomes" id="UP000592294">
    <property type="component" value="Unassembled WGS sequence"/>
</dbReference>
<evidence type="ECO:0000313" key="3">
    <source>
        <dbReference type="EMBL" id="NVZ11411.1"/>
    </source>
</evidence>
<proteinExistence type="predicted"/>
<comment type="caution">
    <text evidence="3">The sequence shown here is derived from an EMBL/GenBank/DDBJ whole genome shotgun (WGS) entry which is preliminary data.</text>
</comment>
<dbReference type="AlphaFoldDB" id="A0A850RPK7"/>
<keyword evidence="4" id="KW-1185">Reference proteome</keyword>
<reference evidence="3 4" key="1">
    <citation type="submission" date="2020-06" db="EMBL/GenBank/DDBJ databases">
        <title>Whole-genome sequence of Allochromatium humboldtianum DSM 21881, type strain.</title>
        <authorList>
            <person name="Kyndt J.A."/>
            <person name="Meyer T.E."/>
        </authorList>
    </citation>
    <scope>NUCLEOTIDE SEQUENCE [LARGE SCALE GENOMIC DNA]</scope>
    <source>
        <strain evidence="3 4">DSM 21881</strain>
    </source>
</reference>
<evidence type="ECO:0000259" key="2">
    <source>
        <dbReference type="Pfam" id="PF01926"/>
    </source>
</evidence>
<dbReference type="PANTHER" id="PTHR42714:SF2">
    <property type="entry name" value="TRNA MODIFICATION GTPASE GTPBP3, MITOCHONDRIAL"/>
    <property type="match status" value="1"/>
</dbReference>
<dbReference type="GO" id="GO:0002098">
    <property type="term" value="P:tRNA wobble uridine modification"/>
    <property type="evidence" value="ECO:0007669"/>
    <property type="project" value="TreeGrafter"/>
</dbReference>
<dbReference type="InterPro" id="IPR027417">
    <property type="entry name" value="P-loop_NTPase"/>
</dbReference>
<dbReference type="RefSeq" id="WP_176978111.1">
    <property type="nucleotide sequence ID" value="NZ_JABZEO010000022.1"/>
</dbReference>
<accession>A0A850RPK7</accession>
<sequence length="543" mass="60163">MKTAIGKIQELLYEGLPILTRYADALTIKDITDFVQKRSSDATPTVMVFGIYNAGKSTLLNAMLGEERADMGDTPMTDKVDPYPWRGFTLLDTPGIDAPIEHEEVSRAQLERSDVVLFVLSNDGSFEEFKIYEEMCNILSSKKPLIVIVNNKSGQTETDDSYRYIYDAVARNLQEEAEKRGLSQVASEVPILLINAKTALKGRLENKERLIEHSQLPVLMNTIEERLKQCGANEVAMTLLGRVNTLVEIALKDLDQKEKSSESKLFAGLQEAVQGEKARTVTTISVAIRRIMTDFRNSYRVAAETGDESRAHAVFDHAISGITREMERALEIANENLVALGHRLEAAALAVNADAIALPLQSDDVSIKNQNDSNLSFSVEDVIRNLTFKITQEGAQEATKTAVQATLTLTKTWLPSVMKGIGVKGIEKMSESAGQVVGKTIPWIGPAISIISGIRDYYKAQEAEQAQIRQMEKQARALRDAVEQQASKLERDFEDSCQLAIKKAFLPIESAIAEKSRTLGSQEQILNEDRAVLESIKLRLSLI</sequence>
<gene>
    <name evidence="3" type="ORF">HW932_19350</name>
</gene>
<feature type="domain" description="G" evidence="2">
    <location>
        <begin position="45"/>
        <end position="150"/>
    </location>
</feature>
<organism evidence="3 4">
    <name type="scientific">Allochromatium humboldtianum</name>
    <dbReference type="NCBI Taxonomy" id="504901"/>
    <lineage>
        <taxon>Bacteria</taxon>
        <taxon>Pseudomonadati</taxon>
        <taxon>Pseudomonadota</taxon>
        <taxon>Gammaproteobacteria</taxon>
        <taxon>Chromatiales</taxon>
        <taxon>Chromatiaceae</taxon>
        <taxon>Allochromatium</taxon>
    </lineage>
</organism>
<dbReference type="InterPro" id="IPR006073">
    <property type="entry name" value="GTP-bd"/>
</dbReference>
<protein>
    <submittedName>
        <fullName evidence="3">50S ribosome-binding GTPase</fullName>
    </submittedName>
</protein>
<feature type="coiled-coil region" evidence="1">
    <location>
        <begin position="454"/>
        <end position="492"/>
    </location>
</feature>
<evidence type="ECO:0000256" key="1">
    <source>
        <dbReference type="SAM" id="Coils"/>
    </source>
</evidence>
<evidence type="ECO:0000313" key="4">
    <source>
        <dbReference type="Proteomes" id="UP000592294"/>
    </source>
</evidence>
<dbReference type="GO" id="GO:0030488">
    <property type="term" value="P:tRNA methylation"/>
    <property type="evidence" value="ECO:0007669"/>
    <property type="project" value="TreeGrafter"/>
</dbReference>
<dbReference type="Gene3D" id="3.40.50.300">
    <property type="entry name" value="P-loop containing nucleotide triphosphate hydrolases"/>
    <property type="match status" value="1"/>
</dbReference>
<dbReference type="GO" id="GO:0005737">
    <property type="term" value="C:cytoplasm"/>
    <property type="evidence" value="ECO:0007669"/>
    <property type="project" value="TreeGrafter"/>
</dbReference>
<dbReference type="PANTHER" id="PTHR42714">
    <property type="entry name" value="TRNA MODIFICATION GTPASE GTPBP3"/>
    <property type="match status" value="1"/>
</dbReference>
<name>A0A850RPK7_9GAMM</name>
<dbReference type="EMBL" id="JABZEO010000022">
    <property type="protein sequence ID" value="NVZ11411.1"/>
    <property type="molecule type" value="Genomic_DNA"/>
</dbReference>
<dbReference type="Pfam" id="PF01926">
    <property type="entry name" value="MMR_HSR1"/>
    <property type="match status" value="1"/>
</dbReference>
<dbReference type="SUPFAM" id="SSF52540">
    <property type="entry name" value="P-loop containing nucleoside triphosphate hydrolases"/>
    <property type="match status" value="1"/>
</dbReference>
<keyword evidence="1" id="KW-0175">Coiled coil</keyword>